<evidence type="ECO:0000259" key="2">
    <source>
        <dbReference type="Pfam" id="PF17966"/>
    </source>
</evidence>
<dbReference type="Proteomes" id="UP000831495">
    <property type="component" value="Chromosome"/>
</dbReference>
<dbReference type="InterPro" id="IPR041495">
    <property type="entry name" value="Mub_B2"/>
</dbReference>
<evidence type="ECO:0000313" key="4">
    <source>
        <dbReference type="Proteomes" id="UP000831495"/>
    </source>
</evidence>
<organism evidence="3 4">
    <name type="scientific">Bombilactobacillus folatiphilus</name>
    <dbReference type="NCBI Taxonomy" id="2923362"/>
    <lineage>
        <taxon>Bacteria</taxon>
        <taxon>Bacillati</taxon>
        <taxon>Bacillota</taxon>
        <taxon>Bacilli</taxon>
        <taxon>Lactobacillales</taxon>
        <taxon>Lactobacillaceae</taxon>
        <taxon>Bombilactobacillus</taxon>
    </lineage>
</organism>
<name>A0ABY4PAJ5_9LACO</name>
<dbReference type="RefSeq" id="WP_249514923.1">
    <property type="nucleotide sequence ID" value="NZ_CP093366.1"/>
</dbReference>
<accession>A0ABY4PAJ5</accession>
<feature type="region of interest" description="Disordered" evidence="1">
    <location>
        <begin position="1"/>
        <end position="25"/>
    </location>
</feature>
<dbReference type="Pfam" id="PF17966">
    <property type="entry name" value="Muc_B2"/>
    <property type="match status" value="2"/>
</dbReference>
<sequence length="355" mass="39369">MQLTLRSLGDHTGKTMPGTHNKTSSNNWVAVSGYQRGRSYTIDELTNLTGRDQVTTYEWDVGQLVDGDSETKAVTRTINVHQPNGQVQTENQTGMIERTVHYNDDGTLTYGAWSKAQWDSYPVPALAGYQASVDNVVAQAIDGDTQDQTVDIYYTPVEQTVTIQYLDSAGKEVGTQALTGYAGETYNLYYRVPNGYELIYQPQATITIDASGKQVIQAYVEDQMEQSSESKTMLRVINVHYPSGAMKHENQVAVLHRNLYVDQVTHETVYGTWSIGNFDEYQVPVVKGYTASQPLVQGVTVMSADASLSTIDMLLKGQCYLALLFLSSFEPLILITLHDFALFSEDSIMSLVNST</sequence>
<protein>
    <recommendedName>
        <fullName evidence="2">Mub B2-like domain-containing protein</fullName>
    </recommendedName>
</protein>
<feature type="domain" description="Mub B2-like" evidence="2">
    <location>
        <begin position="67"/>
        <end position="157"/>
    </location>
</feature>
<dbReference type="Gene3D" id="3.10.20.320">
    <property type="entry name" value="Putative peptidoglycan bound protein (lpxtg motif)"/>
    <property type="match status" value="1"/>
</dbReference>
<keyword evidence="4" id="KW-1185">Reference proteome</keyword>
<evidence type="ECO:0000256" key="1">
    <source>
        <dbReference type="SAM" id="MobiDB-lite"/>
    </source>
</evidence>
<dbReference type="Gene3D" id="2.60.40.4300">
    <property type="match status" value="2"/>
</dbReference>
<reference evidence="3" key="1">
    <citation type="journal article" date="2022" name="Int. J. Syst. Evol. Microbiol.">
        <title>Apilactobacillus apisilvae sp. nov., Nicolia spurrieriana gen. nov. sp. nov., Bombilactobacillus folatiphilus sp. nov. and Bombilactobacillus thymidiniphilus sp. nov., four new lactic acid bacterial isolates from stingless bees Tetragonula carbonaria and Austroplebeia australis.</title>
        <authorList>
            <person name="Oliphant S.A."/>
            <person name="Watson-Haigh N.S."/>
            <person name="Sumby K.M."/>
            <person name="Gardner J."/>
            <person name="Groom S."/>
            <person name="Jiranek V."/>
        </authorList>
    </citation>
    <scope>NUCLEOTIDE SEQUENCE</scope>
    <source>
        <strain evidence="3">SG4_D2</strain>
    </source>
</reference>
<feature type="domain" description="Mub B2-like" evidence="2">
    <location>
        <begin position="225"/>
        <end position="305"/>
    </location>
</feature>
<dbReference type="EMBL" id="CP093366">
    <property type="protein sequence ID" value="UQS82645.1"/>
    <property type="molecule type" value="Genomic_DNA"/>
</dbReference>
<gene>
    <name evidence="3" type="ORF">MOO45_03090</name>
</gene>
<evidence type="ECO:0000313" key="3">
    <source>
        <dbReference type="EMBL" id="UQS82645.1"/>
    </source>
</evidence>
<proteinExistence type="predicted"/>